<name>A0A157ZMQ3_9BURK</name>
<keyword evidence="2" id="KW-1003">Cell membrane</keyword>
<keyword evidence="5" id="KW-1133">Transmembrane helix</keyword>
<organism evidence="11 12">
    <name type="scientific">Caballeronia fortuita</name>
    <dbReference type="NCBI Taxonomy" id="1777138"/>
    <lineage>
        <taxon>Bacteria</taxon>
        <taxon>Pseudomonadati</taxon>
        <taxon>Pseudomonadota</taxon>
        <taxon>Betaproteobacteria</taxon>
        <taxon>Burkholderiales</taxon>
        <taxon>Burkholderiaceae</taxon>
        <taxon>Caballeronia</taxon>
    </lineage>
</organism>
<dbReference type="FunFam" id="1.10.287.950:FF:000001">
    <property type="entry name" value="Methyl-accepting chemotaxis sensory transducer"/>
    <property type="match status" value="1"/>
</dbReference>
<evidence type="ECO:0000256" key="9">
    <source>
        <dbReference type="SAM" id="Coils"/>
    </source>
</evidence>
<dbReference type="AlphaFoldDB" id="A0A157ZMQ3"/>
<accession>A0A157ZMQ3</accession>
<dbReference type="Pfam" id="PF17200">
    <property type="entry name" value="sCache_2"/>
    <property type="match status" value="1"/>
</dbReference>
<dbReference type="SUPFAM" id="SSF58104">
    <property type="entry name" value="Methyl-accepting chemotaxis protein (MCP) signaling domain"/>
    <property type="match status" value="1"/>
</dbReference>
<gene>
    <name evidence="11" type="ORF">AWB77_00865</name>
</gene>
<keyword evidence="8" id="KW-0807">Transducer</keyword>
<comment type="similarity">
    <text evidence="7">Belongs to the methyl-accepting chemotaxis (MCP) protein family.</text>
</comment>
<dbReference type="GO" id="GO:0005886">
    <property type="term" value="C:plasma membrane"/>
    <property type="evidence" value="ECO:0007669"/>
    <property type="project" value="UniProtKB-SubCell"/>
</dbReference>
<sequence length="513" mass="54975">MTFSKKLWLPLLLSLICLAGISVADAFRMRSIRTEQTQLDIKHATEVANSIIREFAQQANTGAITQDQAKQGALNAIRDIRFGDNGYFSVFDSQAKVLVHPMKPEFVGKTMMDFKDPNGVYLYRDLIDVGKRQGAGYAYYSFAKPGTNEILPKMSYVSFYQPWDWLITTGVYIDDINAAFYTSLEWSLGVLVVIAVVLSVVVSRLNRGILRSMGGEPAYAAEVANQIADNNLAVDVATAADDRSSLMYSMARMRTQLLSAVDSVKTSANAIANASREIAVGNTDLSSRTEQQAASLEETAASMEELTAAVKHNSENARQASGLAGSAREVAREGATIVENVVGTMAEIEESSHKIAEIIAMIEGIAFQTNILALNAAVEAARAGEQGRGFAVVAGEVRSLAQRSSTAAKEIRELIEASSSRVNTGTALVGQAGETMTKIGAAIQKVTDIMDEIASASNEQSRGIEQVNTAIAQMDEVTQQNAALVEQAAAAAGSLQDQAETLRATMAVFRTGT</sequence>
<reference evidence="11" key="1">
    <citation type="submission" date="2016-01" db="EMBL/GenBank/DDBJ databases">
        <authorList>
            <person name="Peeters C."/>
        </authorList>
    </citation>
    <scope>NUCLEOTIDE SEQUENCE</scope>
    <source>
        <strain evidence="11">LMG 29320</strain>
    </source>
</reference>
<dbReference type="SMART" id="SM01049">
    <property type="entry name" value="Cache_2"/>
    <property type="match status" value="1"/>
</dbReference>
<feature type="domain" description="Methyl-accepting transducer" evidence="10">
    <location>
        <begin position="267"/>
        <end position="496"/>
    </location>
</feature>
<evidence type="ECO:0000313" key="11">
    <source>
        <dbReference type="EMBL" id="SAK46804.1"/>
    </source>
</evidence>
<evidence type="ECO:0000256" key="3">
    <source>
        <dbReference type="ARBA" id="ARBA00022481"/>
    </source>
</evidence>
<evidence type="ECO:0000256" key="7">
    <source>
        <dbReference type="ARBA" id="ARBA00029447"/>
    </source>
</evidence>
<dbReference type="PANTHER" id="PTHR43531">
    <property type="entry name" value="PROTEIN ICFG"/>
    <property type="match status" value="1"/>
</dbReference>
<dbReference type="GO" id="GO:0007165">
    <property type="term" value="P:signal transduction"/>
    <property type="evidence" value="ECO:0007669"/>
    <property type="project" value="UniProtKB-KW"/>
</dbReference>
<dbReference type="Gene3D" id="3.30.450.20">
    <property type="entry name" value="PAS domain"/>
    <property type="match status" value="1"/>
</dbReference>
<dbReference type="OrthoDB" id="8555762at2"/>
<dbReference type="PRINTS" id="PR00260">
    <property type="entry name" value="CHEMTRNSDUCR"/>
</dbReference>
<dbReference type="PANTHER" id="PTHR43531:SF14">
    <property type="entry name" value="METHYL-ACCEPTING CHEMOTAXIS PROTEIN I-RELATED"/>
    <property type="match status" value="1"/>
</dbReference>
<evidence type="ECO:0000256" key="1">
    <source>
        <dbReference type="ARBA" id="ARBA00004651"/>
    </source>
</evidence>
<dbReference type="RefSeq" id="WP_061133180.1">
    <property type="nucleotide sequence ID" value="NZ_FCNX02000002.1"/>
</dbReference>
<dbReference type="InterPro" id="IPR051310">
    <property type="entry name" value="MCP_chemotaxis"/>
</dbReference>
<dbReference type="GO" id="GO:0004888">
    <property type="term" value="F:transmembrane signaling receptor activity"/>
    <property type="evidence" value="ECO:0007669"/>
    <property type="project" value="InterPro"/>
</dbReference>
<dbReference type="Gene3D" id="1.10.287.950">
    <property type="entry name" value="Methyl-accepting chemotaxis protein"/>
    <property type="match status" value="1"/>
</dbReference>
<keyword evidence="9" id="KW-0175">Coiled coil</keyword>
<dbReference type="Pfam" id="PF00015">
    <property type="entry name" value="MCPsignal"/>
    <property type="match status" value="1"/>
</dbReference>
<comment type="subcellular location">
    <subcellularLocation>
        <location evidence="1">Cell membrane</location>
        <topology evidence="1">Multi-pass membrane protein</topology>
    </subcellularLocation>
</comment>
<evidence type="ECO:0000256" key="8">
    <source>
        <dbReference type="PROSITE-ProRule" id="PRU00284"/>
    </source>
</evidence>
<dbReference type="STRING" id="1777138.AWB77_00865"/>
<evidence type="ECO:0000313" key="12">
    <source>
        <dbReference type="Proteomes" id="UP000054903"/>
    </source>
</evidence>
<evidence type="ECO:0000259" key="10">
    <source>
        <dbReference type="PROSITE" id="PS50111"/>
    </source>
</evidence>
<keyword evidence="6" id="KW-0472">Membrane</keyword>
<dbReference type="Proteomes" id="UP000054903">
    <property type="component" value="Unassembled WGS sequence"/>
</dbReference>
<dbReference type="GO" id="GO:0006935">
    <property type="term" value="P:chemotaxis"/>
    <property type="evidence" value="ECO:0007669"/>
    <property type="project" value="InterPro"/>
</dbReference>
<comment type="caution">
    <text evidence="11">The sequence shown here is derived from an EMBL/GenBank/DDBJ whole genome shotgun (WGS) entry which is preliminary data.</text>
</comment>
<keyword evidence="4" id="KW-0812">Transmembrane</keyword>
<proteinExistence type="inferred from homology"/>
<dbReference type="CDD" id="cd11386">
    <property type="entry name" value="MCP_signal"/>
    <property type="match status" value="1"/>
</dbReference>
<dbReference type="InterPro" id="IPR033480">
    <property type="entry name" value="sCache_2"/>
</dbReference>
<evidence type="ECO:0000256" key="4">
    <source>
        <dbReference type="ARBA" id="ARBA00022692"/>
    </source>
</evidence>
<feature type="coiled-coil region" evidence="9">
    <location>
        <begin position="467"/>
        <end position="505"/>
    </location>
</feature>
<dbReference type="EMBL" id="FCNX02000002">
    <property type="protein sequence ID" value="SAK46804.1"/>
    <property type="molecule type" value="Genomic_DNA"/>
</dbReference>
<keyword evidence="12" id="KW-1185">Reference proteome</keyword>
<evidence type="ECO:0000256" key="5">
    <source>
        <dbReference type="ARBA" id="ARBA00022989"/>
    </source>
</evidence>
<dbReference type="SMART" id="SM00283">
    <property type="entry name" value="MA"/>
    <property type="match status" value="1"/>
</dbReference>
<protein>
    <submittedName>
        <fullName evidence="11">Methyl-accepting chemotaxis sensory transducer</fullName>
    </submittedName>
</protein>
<dbReference type="InterPro" id="IPR004089">
    <property type="entry name" value="MCPsignal_dom"/>
</dbReference>
<keyword evidence="3" id="KW-0488">Methylation</keyword>
<evidence type="ECO:0000256" key="2">
    <source>
        <dbReference type="ARBA" id="ARBA00022475"/>
    </source>
</evidence>
<dbReference type="PROSITE" id="PS50111">
    <property type="entry name" value="CHEMOTAXIS_TRANSDUC_2"/>
    <property type="match status" value="1"/>
</dbReference>
<evidence type="ECO:0000256" key="6">
    <source>
        <dbReference type="ARBA" id="ARBA00023136"/>
    </source>
</evidence>
<dbReference type="InterPro" id="IPR004090">
    <property type="entry name" value="Chemotax_Me-accpt_rcpt"/>
</dbReference>